<proteinExistence type="inferred from homology"/>
<dbReference type="PROSITE" id="PS50067">
    <property type="entry name" value="KINESIN_MOTOR_2"/>
    <property type="match status" value="1"/>
</dbReference>
<dbReference type="EMBL" id="BEYU01000060">
    <property type="protein sequence ID" value="GBG29566.1"/>
    <property type="molecule type" value="Genomic_DNA"/>
</dbReference>
<evidence type="ECO:0000256" key="5">
    <source>
        <dbReference type="PROSITE-ProRule" id="PRU00283"/>
    </source>
</evidence>
<dbReference type="Gene3D" id="3.40.850.10">
    <property type="entry name" value="Kinesin motor domain"/>
    <property type="match status" value="1"/>
</dbReference>
<comment type="similarity">
    <text evidence="5 6">Belongs to the TRAFAC class myosin-kinesin ATPase superfamily. Kinesin family.</text>
</comment>
<dbReference type="Pfam" id="PF00225">
    <property type="entry name" value="Kinesin"/>
    <property type="match status" value="1"/>
</dbReference>
<keyword evidence="4 5" id="KW-0505">Motor protein</keyword>
<dbReference type="InterPro" id="IPR019821">
    <property type="entry name" value="Kinesin_motor_CS"/>
</dbReference>
<keyword evidence="6" id="KW-0493">Microtubule</keyword>
<evidence type="ECO:0000256" key="2">
    <source>
        <dbReference type="ARBA" id="ARBA00022840"/>
    </source>
</evidence>
<dbReference type="InParanoid" id="A0A2R5GF58"/>
<dbReference type="GO" id="GO:0005874">
    <property type="term" value="C:microtubule"/>
    <property type="evidence" value="ECO:0007669"/>
    <property type="project" value="UniProtKB-KW"/>
</dbReference>
<evidence type="ECO:0000256" key="7">
    <source>
        <dbReference type="SAM" id="Coils"/>
    </source>
</evidence>
<dbReference type="SMART" id="SM00129">
    <property type="entry name" value="KISc"/>
    <property type="match status" value="1"/>
</dbReference>
<evidence type="ECO:0000259" key="8">
    <source>
        <dbReference type="PROSITE" id="PS50067"/>
    </source>
</evidence>
<evidence type="ECO:0000256" key="1">
    <source>
        <dbReference type="ARBA" id="ARBA00022741"/>
    </source>
</evidence>
<comment type="caution">
    <text evidence="9">The sequence shown here is derived from an EMBL/GenBank/DDBJ whole genome shotgun (WGS) entry which is preliminary data.</text>
</comment>
<dbReference type="GO" id="GO:0008017">
    <property type="term" value="F:microtubule binding"/>
    <property type="evidence" value="ECO:0007669"/>
    <property type="project" value="InterPro"/>
</dbReference>
<keyword evidence="2 5" id="KW-0067">ATP-binding</keyword>
<dbReference type="GO" id="GO:0005524">
    <property type="term" value="F:ATP binding"/>
    <property type="evidence" value="ECO:0007669"/>
    <property type="project" value="UniProtKB-UniRule"/>
</dbReference>
<dbReference type="InterPro" id="IPR027640">
    <property type="entry name" value="Kinesin-like_fam"/>
</dbReference>
<dbReference type="CDD" id="cd00106">
    <property type="entry name" value="KISc"/>
    <property type="match status" value="1"/>
</dbReference>
<protein>
    <recommendedName>
        <fullName evidence="6">Kinesin-like protein</fullName>
    </recommendedName>
</protein>
<dbReference type="SUPFAM" id="SSF52540">
    <property type="entry name" value="P-loop containing nucleoside triphosphate hydrolases"/>
    <property type="match status" value="1"/>
</dbReference>
<keyword evidence="1 5" id="KW-0547">Nucleotide-binding</keyword>
<feature type="binding site" evidence="5">
    <location>
        <begin position="92"/>
        <end position="99"/>
    </location>
    <ligand>
        <name>ATP</name>
        <dbReference type="ChEBI" id="CHEBI:30616"/>
    </ligand>
</feature>
<feature type="coiled-coil region" evidence="7">
    <location>
        <begin position="449"/>
        <end position="584"/>
    </location>
</feature>
<dbReference type="PROSITE" id="PS00411">
    <property type="entry name" value="KINESIN_MOTOR_1"/>
    <property type="match status" value="1"/>
</dbReference>
<dbReference type="PRINTS" id="PR00380">
    <property type="entry name" value="KINESINHEAVY"/>
</dbReference>
<organism evidence="9 10">
    <name type="scientific">Hondaea fermentalgiana</name>
    <dbReference type="NCBI Taxonomy" id="2315210"/>
    <lineage>
        <taxon>Eukaryota</taxon>
        <taxon>Sar</taxon>
        <taxon>Stramenopiles</taxon>
        <taxon>Bigyra</taxon>
        <taxon>Labyrinthulomycetes</taxon>
        <taxon>Thraustochytrida</taxon>
        <taxon>Thraustochytriidae</taxon>
        <taxon>Hondaea</taxon>
    </lineage>
</organism>
<feature type="domain" description="Kinesin motor" evidence="8">
    <location>
        <begin position="11"/>
        <end position="342"/>
    </location>
</feature>
<evidence type="ECO:0000256" key="6">
    <source>
        <dbReference type="RuleBase" id="RU000394"/>
    </source>
</evidence>
<gene>
    <name evidence="9" type="ORF">FCC1311_057872</name>
</gene>
<dbReference type="OrthoDB" id="3176171at2759"/>
<dbReference type="PANTHER" id="PTHR47968:SF75">
    <property type="entry name" value="CENTROMERE-ASSOCIATED PROTEIN E"/>
    <property type="match status" value="1"/>
</dbReference>
<dbReference type="GO" id="GO:0007018">
    <property type="term" value="P:microtubule-based movement"/>
    <property type="evidence" value="ECO:0007669"/>
    <property type="project" value="InterPro"/>
</dbReference>
<evidence type="ECO:0000256" key="3">
    <source>
        <dbReference type="ARBA" id="ARBA00023054"/>
    </source>
</evidence>
<keyword evidence="10" id="KW-1185">Reference proteome</keyword>
<dbReference type="GO" id="GO:0003777">
    <property type="term" value="F:microtubule motor activity"/>
    <property type="evidence" value="ECO:0007669"/>
    <property type="project" value="InterPro"/>
</dbReference>
<dbReference type="AlphaFoldDB" id="A0A2R5GF58"/>
<evidence type="ECO:0000313" key="10">
    <source>
        <dbReference type="Proteomes" id="UP000241890"/>
    </source>
</evidence>
<accession>A0A2R5GF58</accession>
<dbReference type="InterPro" id="IPR036961">
    <property type="entry name" value="Kinesin_motor_dom_sf"/>
</dbReference>
<dbReference type="FunFam" id="3.40.850.10:FF:000082">
    <property type="entry name" value="OSM3-like kinesin"/>
    <property type="match status" value="1"/>
</dbReference>
<evidence type="ECO:0000313" key="9">
    <source>
        <dbReference type="EMBL" id="GBG29566.1"/>
    </source>
</evidence>
<feature type="coiled-coil region" evidence="7">
    <location>
        <begin position="350"/>
        <end position="416"/>
    </location>
</feature>
<dbReference type="PANTHER" id="PTHR47968">
    <property type="entry name" value="CENTROMERE PROTEIN E"/>
    <property type="match status" value="1"/>
</dbReference>
<feature type="coiled-coil region" evidence="7">
    <location>
        <begin position="627"/>
        <end position="654"/>
    </location>
</feature>
<dbReference type="InterPro" id="IPR001752">
    <property type="entry name" value="Kinesin_motor_dom"/>
</dbReference>
<reference evidence="9 10" key="1">
    <citation type="submission" date="2017-12" db="EMBL/GenBank/DDBJ databases">
        <title>Sequencing, de novo assembly and annotation of complete genome of a new Thraustochytrid species, strain FCC1311.</title>
        <authorList>
            <person name="Sedici K."/>
            <person name="Godart F."/>
            <person name="Aiese Cigliano R."/>
            <person name="Sanseverino W."/>
            <person name="Barakat M."/>
            <person name="Ortet P."/>
            <person name="Marechal E."/>
            <person name="Cagnac O."/>
            <person name="Amato A."/>
        </authorList>
    </citation>
    <scope>NUCLEOTIDE SEQUENCE [LARGE SCALE GENOMIC DNA]</scope>
</reference>
<dbReference type="InterPro" id="IPR027417">
    <property type="entry name" value="P-loop_NTPase"/>
</dbReference>
<evidence type="ECO:0000256" key="4">
    <source>
        <dbReference type="ARBA" id="ARBA00023175"/>
    </source>
</evidence>
<dbReference type="Proteomes" id="UP000241890">
    <property type="component" value="Unassembled WGS sequence"/>
</dbReference>
<sequence>MATPASEDNVNVRVAVRARPLNSRERTLGCSECVSMEGKITKIWDENGKEKLFPFDHSYWYDTSQKQVYEELARPIVTAAIDGFNGVIFAYGQTGSGKTHTMQGSGDDIGIVPMLNREIFDLLAAKTEADGGESLVTASYLEIYNEVIRDLLNPSDKQLKIREHPKLGIYVEHLAELVVENAEGIAKLLDQGNAVKQVAATQMNERSSRSHCCFIVTIKQRKVEEIENGDEKITRETTLNASINLVDLAGSERAAKTGAAGSRLKEGAAINLSLSTLGQVINMLAEGGKGHIPYRNSKLTRVLQQALGGNARTVMVAAISPADNNYGETLSTLQYASRASKIQNKTVRNEDVSQRMIRELREEVERLRAQMAELERNRVADPSSLLAAGDLSPRAADAEDEQMREMREKIAMLEETKKRQWDEVQKLSAAFEEERDKTLKNENVVRDIMQNVKDEKVALMKRLRELDTEKAGLSKALKQTKAEYNETKSALEKDMAEYQATMATPEAERDEARIQELFAAIEENRDRLIAQRTDIKDMKERLRCNQEEQLEQKAELEAQTRILEEDAELRKAIQDEEKAKLREEFSESAHVMSEIANIEASYQRKLNAARTRDAEMRERIWEFEAQVVDLESDNSVLRAELSRLRAELDSVQSARKRDAERAKAREDALVKQLVQAFELDRGRLVLALEQVTKDCVHLASLHGRT</sequence>
<name>A0A2R5GF58_9STRA</name>
<keyword evidence="3 7" id="KW-0175">Coiled coil</keyword>